<dbReference type="InterPro" id="IPR001623">
    <property type="entry name" value="DnaJ_domain"/>
</dbReference>
<dbReference type="GO" id="GO:0051087">
    <property type="term" value="F:protein-folding chaperone binding"/>
    <property type="evidence" value="ECO:0007669"/>
    <property type="project" value="TreeGrafter"/>
</dbReference>
<dbReference type="InterPro" id="IPR018253">
    <property type="entry name" value="DnaJ_domain_CS"/>
</dbReference>
<feature type="domain" description="J" evidence="7">
    <location>
        <begin position="26"/>
        <end position="90"/>
    </location>
</feature>
<organism evidence="8 9">
    <name type="scientific">Desmophyllum pertusum</name>
    <dbReference type="NCBI Taxonomy" id="174260"/>
    <lineage>
        <taxon>Eukaryota</taxon>
        <taxon>Metazoa</taxon>
        <taxon>Cnidaria</taxon>
        <taxon>Anthozoa</taxon>
        <taxon>Hexacorallia</taxon>
        <taxon>Scleractinia</taxon>
        <taxon>Caryophylliina</taxon>
        <taxon>Caryophylliidae</taxon>
        <taxon>Desmophyllum</taxon>
    </lineage>
</organism>
<dbReference type="Proteomes" id="UP001163046">
    <property type="component" value="Unassembled WGS sequence"/>
</dbReference>
<keyword evidence="1" id="KW-0143">Chaperone</keyword>
<reference evidence="8" key="1">
    <citation type="submission" date="2023-01" db="EMBL/GenBank/DDBJ databases">
        <title>Genome assembly of the deep-sea coral Lophelia pertusa.</title>
        <authorList>
            <person name="Herrera S."/>
            <person name="Cordes E."/>
        </authorList>
    </citation>
    <scope>NUCLEOTIDE SEQUENCE</scope>
    <source>
        <strain evidence="8">USNM1676648</strain>
        <tissue evidence="8">Polyp</tissue>
    </source>
</reference>
<evidence type="ECO:0000259" key="7">
    <source>
        <dbReference type="PROSITE" id="PS50076"/>
    </source>
</evidence>
<accession>A0A9W9ZSL4</accession>
<evidence type="ECO:0000256" key="4">
    <source>
        <dbReference type="ARBA" id="ARBA00045428"/>
    </source>
</evidence>
<keyword evidence="9" id="KW-1185">Reference proteome</keyword>
<evidence type="ECO:0000313" key="9">
    <source>
        <dbReference type="Proteomes" id="UP001163046"/>
    </source>
</evidence>
<evidence type="ECO:0000256" key="2">
    <source>
        <dbReference type="ARBA" id="ARBA00040158"/>
    </source>
</evidence>
<dbReference type="OrthoDB" id="552049at2759"/>
<name>A0A9W9ZSL4_9CNID</name>
<dbReference type="GO" id="GO:0036503">
    <property type="term" value="P:ERAD pathway"/>
    <property type="evidence" value="ECO:0007669"/>
    <property type="project" value="TreeGrafter"/>
</dbReference>
<evidence type="ECO:0000256" key="5">
    <source>
        <dbReference type="ARBA" id="ARBA00046365"/>
    </source>
</evidence>
<dbReference type="InterPro" id="IPR051948">
    <property type="entry name" value="Hsp70_co-chaperone_J-domain"/>
</dbReference>
<feature type="signal peptide" evidence="6">
    <location>
        <begin position="1"/>
        <end position="24"/>
    </location>
</feature>
<dbReference type="PANTHER" id="PTHR44360">
    <property type="entry name" value="DNAJ HOMOLOG SUBFAMILY B MEMBER 9"/>
    <property type="match status" value="1"/>
</dbReference>
<dbReference type="PROSITE" id="PS50076">
    <property type="entry name" value="DNAJ_2"/>
    <property type="match status" value="1"/>
</dbReference>
<dbReference type="EMBL" id="MU825882">
    <property type="protein sequence ID" value="KAJ7385209.1"/>
    <property type="molecule type" value="Genomic_DNA"/>
</dbReference>
<evidence type="ECO:0000256" key="3">
    <source>
        <dbReference type="ARBA" id="ARBA00041533"/>
    </source>
</evidence>
<dbReference type="GO" id="GO:0051787">
    <property type="term" value="F:misfolded protein binding"/>
    <property type="evidence" value="ECO:0007669"/>
    <property type="project" value="TreeGrafter"/>
</dbReference>
<dbReference type="PROSITE" id="PS00636">
    <property type="entry name" value="DNAJ_1"/>
    <property type="match status" value="1"/>
</dbReference>
<feature type="chain" id="PRO_5040797621" description="DnaJ homolog subfamily B member 9" evidence="6">
    <location>
        <begin position="25"/>
        <end position="231"/>
    </location>
</feature>
<evidence type="ECO:0000313" key="8">
    <source>
        <dbReference type="EMBL" id="KAJ7385209.1"/>
    </source>
</evidence>
<evidence type="ECO:0000256" key="6">
    <source>
        <dbReference type="SAM" id="SignalP"/>
    </source>
</evidence>
<dbReference type="Pfam" id="PF00226">
    <property type="entry name" value="DnaJ"/>
    <property type="match status" value="1"/>
</dbReference>
<dbReference type="AlphaFoldDB" id="A0A9W9ZSL4"/>
<proteinExistence type="predicted"/>
<comment type="function">
    <text evidence="4">Co-chaperone for Hsp70 protein HSPA5/BiP that acts as a key repressor of the ERN1/IRE1-mediated unfolded protein response (UPR). J domain-containing co-chaperones stimulate the ATPase activity of Hsp70 proteins and are required for efficient substrate recognition by Hsp70 proteins. In the unstressed endoplasmic reticulum, interacts with the luminal region of ERN1/IRE1 and selectively recruits HSPA5/BiP: HSPA5/BiP disrupts the dimerization of the active ERN1/IRE1 luminal region, thereby inactivating ERN1/IRE1. Also involved in endoplasmic reticulum-associated degradation (ERAD) of misfolded proteins. Required for survival of B-cell progenitors and normal antibody production.</text>
</comment>
<dbReference type="Gene3D" id="1.10.287.110">
    <property type="entry name" value="DnaJ domain"/>
    <property type="match status" value="1"/>
</dbReference>
<dbReference type="SUPFAM" id="SSF46565">
    <property type="entry name" value="Chaperone J-domain"/>
    <property type="match status" value="1"/>
</dbReference>
<keyword evidence="6" id="KW-0732">Signal</keyword>
<comment type="caution">
    <text evidence="8">The sequence shown here is derived from an EMBL/GenBank/DDBJ whole genome shotgun (WGS) entry which is preliminary data.</text>
</comment>
<dbReference type="GO" id="GO:0005783">
    <property type="term" value="C:endoplasmic reticulum"/>
    <property type="evidence" value="ECO:0007669"/>
    <property type="project" value="TreeGrafter"/>
</dbReference>
<gene>
    <name evidence="8" type="primary">DNAJB9</name>
    <name evidence="8" type="ORF">OS493_017588</name>
</gene>
<dbReference type="PANTHER" id="PTHR44360:SF1">
    <property type="entry name" value="DNAJ HOMOLOG SUBFAMILY B MEMBER 9"/>
    <property type="match status" value="1"/>
</dbReference>
<dbReference type="CDD" id="cd06257">
    <property type="entry name" value="DnaJ"/>
    <property type="match status" value="1"/>
</dbReference>
<dbReference type="InterPro" id="IPR036869">
    <property type="entry name" value="J_dom_sf"/>
</dbReference>
<sequence length="231" mass="26481">MNCDNLVLLVTAAFSILVIDLALAKDYYKILGIPRDANDKQIKKAFRKLAVKYHPDKNKAKEAEVKFREIAEAYEVLSDKSKRHQYDEYGSEGMNDNGGFNFHQGFQSFDDMFKDFDFNFGSGHRKGNGNGFKFSFGGGFDDFFDDDDDDELEEEDDFFGGGFKFGGFGDSFFSDDSFHNSRHREDFYTSDSGDRVHRNVRHSEFKQTRGRSCRTVTRKVGNMVTTFTDCS</sequence>
<dbReference type="SMART" id="SM00271">
    <property type="entry name" value="DnaJ"/>
    <property type="match status" value="1"/>
</dbReference>
<dbReference type="PRINTS" id="PR00625">
    <property type="entry name" value="JDOMAIN"/>
</dbReference>
<comment type="subunit">
    <text evidence="5">Interacts with HSPA5/BiP; interaction is direct. Interacts with ERN1/IRE1 (via the luminal region). Interacts with DERL1.</text>
</comment>
<protein>
    <recommendedName>
        <fullName evidence="2">DnaJ homolog subfamily B member 9</fullName>
    </recommendedName>
    <alternativeName>
        <fullName evidence="3">Endoplasmic reticulum DNA J domain-containing protein 4</fullName>
    </alternativeName>
</protein>
<evidence type="ECO:0000256" key="1">
    <source>
        <dbReference type="ARBA" id="ARBA00023186"/>
    </source>
</evidence>